<feature type="domain" description="PAS" evidence="1">
    <location>
        <begin position="133"/>
        <end position="203"/>
    </location>
</feature>
<evidence type="ECO:0000313" key="5">
    <source>
        <dbReference type="Proteomes" id="UP000467148"/>
    </source>
</evidence>
<dbReference type="PANTHER" id="PTHR44757:SF2">
    <property type="entry name" value="BIOFILM ARCHITECTURE MAINTENANCE PROTEIN MBAA"/>
    <property type="match status" value="1"/>
</dbReference>
<dbReference type="RefSeq" id="WP_163750312.1">
    <property type="nucleotide sequence ID" value="NZ_AP022596.1"/>
</dbReference>
<dbReference type="NCBIfam" id="TIGR00229">
    <property type="entry name" value="sensory_box"/>
    <property type="match status" value="2"/>
</dbReference>
<dbReference type="SUPFAM" id="SSF55073">
    <property type="entry name" value="Nucleotide cyclase"/>
    <property type="match status" value="1"/>
</dbReference>
<dbReference type="InterPro" id="IPR001610">
    <property type="entry name" value="PAC"/>
</dbReference>
<accession>A0A7I7TAS4</accession>
<dbReference type="Gene3D" id="3.30.450.20">
    <property type="entry name" value="PAS domain"/>
    <property type="match status" value="2"/>
</dbReference>
<dbReference type="CDD" id="cd01949">
    <property type="entry name" value="GGDEF"/>
    <property type="match status" value="1"/>
</dbReference>
<sequence length="425" mass="45956">MAQIAASDDAQRLQQLIDRLPAMLAYWDGDLRNVVANQAHWNFFGKTPSEIRGLHITELLVGDLGVASLPYVYAAMAGQDQVFEKTLTDHNGVTRHVQAAYLPDIVDGRVQGLYVQVTDVTARVEAERSRDEAQRLFQITLDSAPFGKAVFARDGQALFVNPALRQLLGQPPHAAAVLRYDDGVHPEDLAVAQQDWRELLSGAVSQTSTEVRYVKSDGTTIWAHRVAVLVPGGHGGADVVVAQLHDVTSRKVAEAELARLAVTDPLTGLYNRHSLVARIADYRATQPTALVGAVFIDLDGFKQVNDLHGHAAGDTVLEAASRRLVEAVAPPSSVYRLGGDEFVVLVIDDVRPSAVERLAKDLIAVLTGSYLVNGGEVTLTASAGWACSATADAAELIREADASMYRHKARGRNESALGRNDCRNF</sequence>
<dbReference type="CDD" id="cd00130">
    <property type="entry name" value="PAS"/>
    <property type="match status" value="1"/>
</dbReference>
<organism evidence="4 5">
    <name type="scientific">Mycolicibacterium helvum</name>
    <dbReference type="NCBI Taxonomy" id="1534349"/>
    <lineage>
        <taxon>Bacteria</taxon>
        <taxon>Bacillati</taxon>
        <taxon>Actinomycetota</taxon>
        <taxon>Actinomycetes</taxon>
        <taxon>Mycobacteriales</taxon>
        <taxon>Mycobacteriaceae</taxon>
        <taxon>Mycolicibacterium</taxon>
    </lineage>
</organism>
<dbReference type="PROSITE" id="PS50113">
    <property type="entry name" value="PAC"/>
    <property type="match status" value="1"/>
</dbReference>
<protein>
    <recommendedName>
        <fullName evidence="6">Diguanylate cyclase</fullName>
    </recommendedName>
</protein>
<dbReference type="Proteomes" id="UP000467148">
    <property type="component" value="Chromosome"/>
</dbReference>
<dbReference type="InterPro" id="IPR013655">
    <property type="entry name" value="PAS_fold_3"/>
</dbReference>
<dbReference type="InterPro" id="IPR043128">
    <property type="entry name" value="Rev_trsase/Diguanyl_cyclase"/>
</dbReference>
<dbReference type="PANTHER" id="PTHR44757">
    <property type="entry name" value="DIGUANYLATE CYCLASE DGCP"/>
    <property type="match status" value="1"/>
</dbReference>
<gene>
    <name evidence="4" type="ORF">MHEL_46200</name>
</gene>
<name>A0A7I7TAS4_9MYCO</name>
<dbReference type="SUPFAM" id="SSF55785">
    <property type="entry name" value="PYP-like sensor domain (PAS domain)"/>
    <property type="match status" value="2"/>
</dbReference>
<evidence type="ECO:0000313" key="4">
    <source>
        <dbReference type="EMBL" id="BBY66377.1"/>
    </source>
</evidence>
<dbReference type="PROSITE" id="PS50112">
    <property type="entry name" value="PAS"/>
    <property type="match status" value="1"/>
</dbReference>
<feature type="domain" description="GGDEF" evidence="3">
    <location>
        <begin position="289"/>
        <end position="420"/>
    </location>
</feature>
<dbReference type="Gene3D" id="3.30.70.270">
    <property type="match status" value="1"/>
</dbReference>
<dbReference type="KEGG" id="mhev:MHEL_46200"/>
<dbReference type="PROSITE" id="PS50887">
    <property type="entry name" value="GGDEF"/>
    <property type="match status" value="1"/>
</dbReference>
<dbReference type="InterPro" id="IPR052155">
    <property type="entry name" value="Biofilm_reg_signaling"/>
</dbReference>
<evidence type="ECO:0000259" key="1">
    <source>
        <dbReference type="PROSITE" id="PS50112"/>
    </source>
</evidence>
<dbReference type="InterPro" id="IPR013656">
    <property type="entry name" value="PAS_4"/>
</dbReference>
<dbReference type="Pfam" id="PF08447">
    <property type="entry name" value="PAS_3"/>
    <property type="match status" value="1"/>
</dbReference>
<dbReference type="AlphaFoldDB" id="A0A7I7TAS4"/>
<dbReference type="NCBIfam" id="TIGR00254">
    <property type="entry name" value="GGDEF"/>
    <property type="match status" value="1"/>
</dbReference>
<evidence type="ECO:0008006" key="6">
    <source>
        <dbReference type="Google" id="ProtNLM"/>
    </source>
</evidence>
<feature type="domain" description="PAC" evidence="2">
    <location>
        <begin position="207"/>
        <end position="259"/>
    </location>
</feature>
<dbReference type="InterPro" id="IPR029787">
    <property type="entry name" value="Nucleotide_cyclase"/>
</dbReference>
<dbReference type="InterPro" id="IPR000160">
    <property type="entry name" value="GGDEF_dom"/>
</dbReference>
<dbReference type="SMART" id="SM00091">
    <property type="entry name" value="PAS"/>
    <property type="match status" value="2"/>
</dbReference>
<dbReference type="Pfam" id="PF08448">
    <property type="entry name" value="PAS_4"/>
    <property type="match status" value="1"/>
</dbReference>
<dbReference type="Pfam" id="PF00990">
    <property type="entry name" value="GGDEF"/>
    <property type="match status" value="1"/>
</dbReference>
<keyword evidence="5" id="KW-1185">Reference proteome</keyword>
<dbReference type="InterPro" id="IPR035965">
    <property type="entry name" value="PAS-like_dom_sf"/>
</dbReference>
<dbReference type="SMART" id="SM00267">
    <property type="entry name" value="GGDEF"/>
    <property type="match status" value="1"/>
</dbReference>
<dbReference type="InterPro" id="IPR000014">
    <property type="entry name" value="PAS"/>
</dbReference>
<evidence type="ECO:0000259" key="3">
    <source>
        <dbReference type="PROSITE" id="PS50887"/>
    </source>
</evidence>
<dbReference type="EMBL" id="AP022596">
    <property type="protein sequence ID" value="BBY66377.1"/>
    <property type="molecule type" value="Genomic_DNA"/>
</dbReference>
<proteinExistence type="predicted"/>
<reference evidence="4 5" key="1">
    <citation type="journal article" date="2019" name="Emerg. Microbes Infect.">
        <title>Comprehensive subspecies identification of 175 nontuberculous mycobacteria species based on 7547 genomic profiles.</title>
        <authorList>
            <person name="Matsumoto Y."/>
            <person name="Kinjo T."/>
            <person name="Motooka D."/>
            <person name="Nabeya D."/>
            <person name="Jung N."/>
            <person name="Uechi K."/>
            <person name="Horii T."/>
            <person name="Iida T."/>
            <person name="Fujita J."/>
            <person name="Nakamura S."/>
        </authorList>
    </citation>
    <scope>NUCLEOTIDE SEQUENCE [LARGE SCALE GENOMIC DNA]</scope>
    <source>
        <strain evidence="4 5">JCM 30396</strain>
    </source>
</reference>
<dbReference type="InterPro" id="IPR000700">
    <property type="entry name" value="PAS-assoc_C"/>
</dbReference>
<dbReference type="SMART" id="SM00086">
    <property type="entry name" value="PAC"/>
    <property type="match status" value="2"/>
</dbReference>
<evidence type="ECO:0000259" key="2">
    <source>
        <dbReference type="PROSITE" id="PS50113"/>
    </source>
</evidence>